<dbReference type="VEuPathDB" id="FungiDB:RO3G_03928"/>
<dbReference type="AlphaFoldDB" id="I1BSP3"/>
<name>I1BSP3_RHIO9</name>
<feature type="region of interest" description="Disordered" evidence="1">
    <location>
        <begin position="72"/>
        <end position="127"/>
    </location>
</feature>
<dbReference type="STRING" id="246409.I1BSP3"/>
<accession>I1BSP3</accession>
<gene>
    <name evidence="2" type="ORF">RO3G_03928</name>
</gene>
<reference evidence="2 3" key="1">
    <citation type="journal article" date="2009" name="PLoS Genet.">
        <title>Genomic analysis of the basal lineage fungus Rhizopus oryzae reveals a whole-genome duplication.</title>
        <authorList>
            <person name="Ma L.-J."/>
            <person name="Ibrahim A.S."/>
            <person name="Skory C."/>
            <person name="Grabherr M.G."/>
            <person name="Burger G."/>
            <person name="Butler M."/>
            <person name="Elias M."/>
            <person name="Idnurm A."/>
            <person name="Lang B.F."/>
            <person name="Sone T."/>
            <person name="Abe A."/>
            <person name="Calvo S.E."/>
            <person name="Corrochano L.M."/>
            <person name="Engels R."/>
            <person name="Fu J."/>
            <person name="Hansberg W."/>
            <person name="Kim J.-M."/>
            <person name="Kodira C.D."/>
            <person name="Koehrsen M.J."/>
            <person name="Liu B."/>
            <person name="Miranda-Saavedra D."/>
            <person name="O'Leary S."/>
            <person name="Ortiz-Castellanos L."/>
            <person name="Poulter R."/>
            <person name="Rodriguez-Romero J."/>
            <person name="Ruiz-Herrera J."/>
            <person name="Shen Y.-Q."/>
            <person name="Zeng Q."/>
            <person name="Galagan J."/>
            <person name="Birren B.W."/>
            <person name="Cuomo C.A."/>
            <person name="Wickes B.L."/>
        </authorList>
    </citation>
    <scope>NUCLEOTIDE SEQUENCE [LARGE SCALE GENOMIC DNA]</scope>
    <source>
        <strain evidence="3">RA 99-880 / ATCC MYA-4621 / FGSC 9543 / NRRL 43880</strain>
    </source>
</reference>
<dbReference type="InParanoid" id="I1BSP3"/>
<feature type="compositionally biased region" description="Acidic residues" evidence="1">
    <location>
        <begin position="102"/>
        <end position="112"/>
    </location>
</feature>
<keyword evidence="3" id="KW-1185">Reference proteome</keyword>
<dbReference type="eggNOG" id="KOG2273">
    <property type="taxonomic scope" value="Eukaryota"/>
</dbReference>
<evidence type="ECO:0000256" key="1">
    <source>
        <dbReference type="SAM" id="MobiDB-lite"/>
    </source>
</evidence>
<dbReference type="OrthoDB" id="10254720at2759"/>
<dbReference type="EMBL" id="CH476733">
    <property type="protein sequence ID" value="EIE79223.1"/>
    <property type="molecule type" value="Genomic_DNA"/>
</dbReference>
<proteinExistence type="predicted"/>
<feature type="compositionally biased region" description="Polar residues" evidence="1">
    <location>
        <begin position="76"/>
        <end position="94"/>
    </location>
</feature>
<dbReference type="RefSeq" id="XP_067514619.1">
    <property type="nucleotide sequence ID" value="XM_067658518.1"/>
</dbReference>
<protein>
    <submittedName>
        <fullName evidence="2">Uncharacterized protein</fullName>
    </submittedName>
</protein>
<dbReference type="GeneID" id="93610899"/>
<organism evidence="2 3">
    <name type="scientific">Rhizopus delemar (strain RA 99-880 / ATCC MYA-4621 / FGSC 9543 / NRRL 43880)</name>
    <name type="common">Mucormycosis agent</name>
    <name type="synonym">Rhizopus arrhizus var. delemar</name>
    <dbReference type="NCBI Taxonomy" id="246409"/>
    <lineage>
        <taxon>Eukaryota</taxon>
        <taxon>Fungi</taxon>
        <taxon>Fungi incertae sedis</taxon>
        <taxon>Mucoromycota</taxon>
        <taxon>Mucoromycotina</taxon>
        <taxon>Mucoromycetes</taxon>
        <taxon>Mucorales</taxon>
        <taxon>Mucorineae</taxon>
        <taxon>Rhizopodaceae</taxon>
        <taxon>Rhizopus</taxon>
    </lineage>
</organism>
<evidence type="ECO:0000313" key="3">
    <source>
        <dbReference type="Proteomes" id="UP000009138"/>
    </source>
</evidence>
<dbReference type="Proteomes" id="UP000009138">
    <property type="component" value="Unassembled WGS sequence"/>
</dbReference>
<sequence>MSNYQTRISELLEQCQNEWVKLESISATSQTSRELKEVIKQLVQLLDNLDESQIQQAEMLMVDARKKLSASKVKPTASQSSPLISVKPLSSSPKKITGNEMIIEEEEEEEVENDKKEIKGNTEQNMSRPFGRRSVIVKIINDA</sequence>
<evidence type="ECO:0000313" key="2">
    <source>
        <dbReference type="EMBL" id="EIE79223.1"/>
    </source>
</evidence>